<evidence type="ECO:0000313" key="2">
    <source>
        <dbReference type="EMBL" id="EDM63562.1"/>
    </source>
</evidence>
<evidence type="ECO:0000313" key="3">
    <source>
        <dbReference type="Proteomes" id="UP000004016"/>
    </source>
</evidence>
<comment type="caution">
    <text evidence="2">The sequence shown here is derived from an EMBL/GenBank/DDBJ whole genome shotgun (WGS) entry which is preliminary data.</text>
</comment>
<dbReference type="SUPFAM" id="SSF50475">
    <property type="entry name" value="FMN-binding split barrel"/>
    <property type="match status" value="1"/>
</dbReference>
<dbReference type="EMBL" id="AAXB02000003">
    <property type="protein sequence ID" value="EDM63562.1"/>
    <property type="molecule type" value="Genomic_DNA"/>
</dbReference>
<reference evidence="2 3" key="2">
    <citation type="submission" date="2007-04" db="EMBL/GenBank/DDBJ databases">
        <title>Draft genome sequence of Dorea longicatena (DSM 13814).</title>
        <authorList>
            <person name="Sudarsanam P."/>
            <person name="Ley R."/>
            <person name="Guruge J."/>
            <person name="Turnbaugh P.J."/>
            <person name="Mahowald M."/>
            <person name="Liep D."/>
            <person name="Gordon J."/>
        </authorList>
    </citation>
    <scope>NUCLEOTIDE SEQUENCE [LARGE SCALE GENOMIC DNA]</scope>
    <source>
        <strain evidence="2 3">DSM 13814</strain>
    </source>
</reference>
<dbReference type="GeneID" id="93137920"/>
<dbReference type="Gene3D" id="2.30.110.10">
    <property type="entry name" value="Electron Transport, Fmn-binding Protein, Chain A"/>
    <property type="match status" value="1"/>
</dbReference>
<dbReference type="Proteomes" id="UP000004016">
    <property type="component" value="Unassembled WGS sequence"/>
</dbReference>
<organism evidence="2 3">
    <name type="scientific">Dorea longicatena DSM 13814</name>
    <dbReference type="NCBI Taxonomy" id="411462"/>
    <lineage>
        <taxon>Bacteria</taxon>
        <taxon>Bacillati</taxon>
        <taxon>Bacillota</taxon>
        <taxon>Clostridia</taxon>
        <taxon>Lachnospirales</taxon>
        <taxon>Lachnospiraceae</taxon>
        <taxon>Dorea</taxon>
    </lineage>
</organism>
<evidence type="ECO:0000259" key="1">
    <source>
        <dbReference type="Pfam" id="PF01243"/>
    </source>
</evidence>
<gene>
    <name evidence="2" type="ORF">DORLON_00845</name>
</gene>
<dbReference type="AlphaFoldDB" id="A6BEX5"/>
<accession>A6BEX5</accession>
<dbReference type="InterPro" id="IPR012349">
    <property type="entry name" value="Split_barrel_FMN-bd"/>
</dbReference>
<proteinExistence type="predicted"/>
<dbReference type="RefSeq" id="WP_006428671.1">
    <property type="nucleotide sequence ID" value="NZ_DS264418.1"/>
</dbReference>
<sequence length="185" mass="21462">MTHEDYERAANHWKIKDASDEKMDRDTLLKEIEQYIKSNNTCALATGSGEFVRVTPIEYTYHDGAFWMFSEGGEKFKALEKNKNVCLAIYDKYEGFGKLKGMQVTGTAEVVDYFSEEYIAAAVYKKIPIEALRKLPEPMNLIKVAPSKIEFLNSEFKKYGCASRQRVDVFRERSLHRDNKYRIDT</sequence>
<reference evidence="2 3" key="1">
    <citation type="submission" date="2007-03" db="EMBL/GenBank/DDBJ databases">
        <authorList>
            <person name="Fulton L."/>
            <person name="Clifton S."/>
            <person name="Fulton B."/>
            <person name="Xu J."/>
            <person name="Minx P."/>
            <person name="Pepin K.H."/>
            <person name="Johnson M."/>
            <person name="Thiruvilangam P."/>
            <person name="Bhonagiri V."/>
            <person name="Nash W.E."/>
            <person name="Mardis E.R."/>
            <person name="Wilson R.K."/>
        </authorList>
    </citation>
    <scope>NUCLEOTIDE SEQUENCE [LARGE SCALE GENOMIC DNA]</scope>
    <source>
        <strain evidence="2 3">DSM 13814</strain>
    </source>
</reference>
<dbReference type="eggNOG" id="COG3467">
    <property type="taxonomic scope" value="Bacteria"/>
</dbReference>
<protein>
    <submittedName>
        <fullName evidence="2">Pyridoxamine 5'-phosphate oxidase family protein</fullName>
    </submittedName>
</protein>
<name>A6BEX5_9FIRM</name>
<feature type="domain" description="Pyridoxamine 5'-phosphate oxidase N-terminal" evidence="1">
    <location>
        <begin position="29"/>
        <end position="152"/>
    </location>
</feature>
<dbReference type="HOGENOM" id="CLU_1419253_0_0_9"/>
<dbReference type="InterPro" id="IPR011576">
    <property type="entry name" value="Pyridox_Oxase_N"/>
</dbReference>
<dbReference type="Pfam" id="PF01243">
    <property type="entry name" value="PNPOx_N"/>
    <property type="match status" value="1"/>
</dbReference>